<evidence type="ECO:0000256" key="2">
    <source>
        <dbReference type="ARBA" id="ARBA00022801"/>
    </source>
</evidence>
<comment type="catalytic activity">
    <reaction evidence="8">
        <text>ATP + H2O = ADP + phosphate + H(+)</text>
        <dbReference type="Rhea" id="RHEA:13065"/>
        <dbReference type="ChEBI" id="CHEBI:15377"/>
        <dbReference type="ChEBI" id="CHEBI:15378"/>
        <dbReference type="ChEBI" id="CHEBI:30616"/>
        <dbReference type="ChEBI" id="CHEBI:43474"/>
        <dbReference type="ChEBI" id="CHEBI:456216"/>
        <dbReference type="EC" id="5.6.2.4"/>
    </reaction>
</comment>
<dbReference type="CDD" id="cd17932">
    <property type="entry name" value="DEXQc_UvrD"/>
    <property type="match status" value="1"/>
</dbReference>
<evidence type="ECO:0000256" key="6">
    <source>
        <dbReference type="ARBA" id="ARBA00034617"/>
    </source>
</evidence>
<comment type="caution">
    <text evidence="9">Lacks conserved residue(s) required for the propagation of feature annotation.</text>
</comment>
<organism evidence="12 13">
    <name type="scientific">Clostridium mobile</name>
    <dbReference type="NCBI Taxonomy" id="2841512"/>
    <lineage>
        <taxon>Bacteria</taxon>
        <taxon>Bacillati</taxon>
        <taxon>Bacillota</taxon>
        <taxon>Clostridia</taxon>
        <taxon>Eubacteriales</taxon>
        <taxon>Clostridiaceae</taxon>
        <taxon>Clostridium</taxon>
    </lineage>
</organism>
<evidence type="ECO:0000259" key="10">
    <source>
        <dbReference type="PROSITE" id="PS51198"/>
    </source>
</evidence>
<evidence type="ECO:0000313" key="12">
    <source>
        <dbReference type="EMBL" id="MBU5484046.1"/>
    </source>
</evidence>
<gene>
    <name evidence="12" type="ORF">KQI86_06860</name>
</gene>
<evidence type="ECO:0000256" key="8">
    <source>
        <dbReference type="ARBA" id="ARBA00048988"/>
    </source>
</evidence>
<dbReference type="GO" id="GO:0004386">
    <property type="term" value="F:helicase activity"/>
    <property type="evidence" value="ECO:0007669"/>
    <property type="project" value="UniProtKB-KW"/>
</dbReference>
<keyword evidence="3 9" id="KW-0347">Helicase</keyword>
<dbReference type="PROSITE" id="PS51217">
    <property type="entry name" value="UVRD_HELICASE_CTER"/>
    <property type="match status" value="1"/>
</dbReference>
<keyword evidence="13" id="KW-1185">Reference proteome</keyword>
<evidence type="ECO:0000256" key="7">
    <source>
        <dbReference type="ARBA" id="ARBA00034808"/>
    </source>
</evidence>
<accession>A0ABS6EH61</accession>
<evidence type="ECO:0000259" key="11">
    <source>
        <dbReference type="PROSITE" id="PS51217"/>
    </source>
</evidence>
<feature type="domain" description="UvrD-like helicase C-terminal" evidence="11">
    <location>
        <begin position="244"/>
        <end position="506"/>
    </location>
</feature>
<evidence type="ECO:0000256" key="3">
    <source>
        <dbReference type="ARBA" id="ARBA00022806"/>
    </source>
</evidence>
<dbReference type="PROSITE" id="PS51198">
    <property type="entry name" value="UVRD_HELICASE_ATP_BIND"/>
    <property type="match status" value="1"/>
</dbReference>
<sequence>MNHKVPPNRILALSFSRASARDMNERFNKFFGNVISEKVNFSTIHSFAYRVIMDYSRYINTKYTLIEINDSPISKNKLIRNLYFKHNKDYINEDKLEELSGYISFLINKMINTNSINEDELPVPKALEIYKDYMKTLQANNFIDFDLMLLKCYEILKNNEKILNFYKSKYDYILLDEAQDTSVLQFQILKLMLNKDKNICIVGDDDQSIYSWRGAEVDQLLNFKTHFGEESKILFMSRNFRSTKKIVKVANEFIKENHKRFNKNLYTENEEGISIKIIYPKDEFDQVDYIISRIKKDNALTEIALLYRNNLSSILIIDRLISEGIPYYIKDNSSTFFNSWIIKDILTFCSLAQDLQNIDCFEKIYFKMKSYIKKDQIENLYRDILIGKNIFQSLMENVSTEYNKQRLKTLEENFNLLKTLAPLKAIDLILYDLNYMEYLKDYAKKFNYSMDTINTLLNTLKSLCSELTSIDEIEGKLDFIRENMASSNKNKYKNALTLTTFHSAKGLEFDTCYCIDMSADIIPTSESIIKKNEGDFSSYNEEVRLAYVGITRARKKLYLLSPQNRNNKNCNPSLFIYRLSKIVSTFEKPSLLKKILPEKILEGIEDKALRDSTIKSMKEGVTVKHKSFGEGKIILKSGDFITILFDNGLEKTFSAKVCVVNNLMKVI</sequence>
<reference evidence="12 13" key="1">
    <citation type="submission" date="2021-06" db="EMBL/GenBank/DDBJ databases">
        <authorList>
            <person name="Sun Q."/>
            <person name="Li D."/>
        </authorList>
    </citation>
    <scope>NUCLEOTIDE SEQUENCE [LARGE SCALE GENOMIC DNA]</scope>
    <source>
        <strain evidence="12 13">MSJ-11</strain>
    </source>
</reference>
<dbReference type="InterPro" id="IPR000212">
    <property type="entry name" value="DNA_helicase_UvrD/REP"/>
</dbReference>
<protein>
    <recommendedName>
        <fullName evidence="7">DNA 3'-5' helicase</fullName>
        <ecNumber evidence="7">5.6.2.4</ecNumber>
    </recommendedName>
</protein>
<name>A0ABS6EH61_9CLOT</name>
<dbReference type="Pfam" id="PF00580">
    <property type="entry name" value="UvrD-helicase"/>
    <property type="match status" value="1"/>
</dbReference>
<evidence type="ECO:0000256" key="4">
    <source>
        <dbReference type="ARBA" id="ARBA00022840"/>
    </source>
</evidence>
<dbReference type="InterPro" id="IPR014017">
    <property type="entry name" value="DNA_helicase_UvrD-like_C"/>
</dbReference>
<dbReference type="Pfam" id="PF13361">
    <property type="entry name" value="UvrD_C"/>
    <property type="match status" value="1"/>
</dbReference>
<evidence type="ECO:0000256" key="1">
    <source>
        <dbReference type="ARBA" id="ARBA00022741"/>
    </source>
</evidence>
<evidence type="ECO:0000256" key="5">
    <source>
        <dbReference type="ARBA" id="ARBA00023235"/>
    </source>
</evidence>
<comment type="catalytic activity">
    <reaction evidence="6">
        <text>Couples ATP hydrolysis with the unwinding of duplex DNA by translocating in the 3'-5' direction.</text>
        <dbReference type="EC" id="5.6.2.4"/>
    </reaction>
</comment>
<evidence type="ECO:0000256" key="9">
    <source>
        <dbReference type="PROSITE-ProRule" id="PRU00560"/>
    </source>
</evidence>
<dbReference type="EC" id="5.6.2.4" evidence="7"/>
<feature type="domain" description="UvrD-like helicase ATP-binding" evidence="10">
    <location>
        <begin position="1"/>
        <end position="243"/>
    </location>
</feature>
<evidence type="ECO:0000313" key="13">
    <source>
        <dbReference type="Proteomes" id="UP000726170"/>
    </source>
</evidence>
<keyword evidence="5" id="KW-0413">Isomerase</keyword>
<keyword evidence="1 9" id="KW-0547">Nucleotide-binding</keyword>
<dbReference type="PANTHER" id="PTHR11070:SF2">
    <property type="entry name" value="ATP-DEPENDENT DNA HELICASE SRS2"/>
    <property type="match status" value="1"/>
</dbReference>
<keyword evidence="2 9" id="KW-0378">Hydrolase</keyword>
<dbReference type="Proteomes" id="UP000726170">
    <property type="component" value="Unassembled WGS sequence"/>
</dbReference>
<comment type="caution">
    <text evidence="12">The sequence shown here is derived from an EMBL/GenBank/DDBJ whole genome shotgun (WGS) entry which is preliminary data.</text>
</comment>
<keyword evidence="4 9" id="KW-0067">ATP-binding</keyword>
<dbReference type="InterPro" id="IPR014016">
    <property type="entry name" value="UvrD-like_ATP-bd"/>
</dbReference>
<dbReference type="PANTHER" id="PTHR11070">
    <property type="entry name" value="UVRD / RECB / PCRA DNA HELICASE FAMILY MEMBER"/>
    <property type="match status" value="1"/>
</dbReference>
<dbReference type="EMBL" id="JAHLQF010000002">
    <property type="protein sequence ID" value="MBU5484046.1"/>
    <property type="molecule type" value="Genomic_DNA"/>
</dbReference>
<proteinExistence type="predicted"/>